<keyword evidence="2" id="KW-0328">Glycosyltransferase</keyword>
<evidence type="ECO:0000313" key="7">
    <source>
        <dbReference type="Proteomes" id="UP000436088"/>
    </source>
</evidence>
<evidence type="ECO:0000313" key="6">
    <source>
        <dbReference type="EMBL" id="KAE8663226.1"/>
    </source>
</evidence>
<keyword evidence="4" id="KW-0732">Signal</keyword>
<gene>
    <name evidence="6" type="ORF">F3Y22_tig00113002pilonHSYRG00005</name>
</gene>
<feature type="chain" id="PRO_5025614846" evidence="4">
    <location>
        <begin position="17"/>
        <end position="741"/>
    </location>
</feature>
<dbReference type="GO" id="GO:0032787">
    <property type="term" value="P:monocarboxylic acid metabolic process"/>
    <property type="evidence" value="ECO:0007669"/>
    <property type="project" value="UniProtKB-ARBA"/>
</dbReference>
<dbReference type="CDD" id="cd03784">
    <property type="entry name" value="GT1_Gtf-like"/>
    <property type="match status" value="1"/>
</dbReference>
<dbReference type="PANTHER" id="PTHR11926">
    <property type="entry name" value="GLUCOSYL/GLUCURONOSYL TRANSFERASES"/>
    <property type="match status" value="1"/>
</dbReference>
<dbReference type="FunFam" id="3.40.50.2000:FF:000019">
    <property type="entry name" value="Glycosyltransferase"/>
    <property type="match status" value="1"/>
</dbReference>
<reference evidence="6" key="1">
    <citation type="submission" date="2019-09" db="EMBL/GenBank/DDBJ databases">
        <title>Draft genome information of white flower Hibiscus syriacus.</title>
        <authorList>
            <person name="Kim Y.-M."/>
        </authorList>
    </citation>
    <scope>NUCLEOTIDE SEQUENCE [LARGE SCALE GENOMIC DNA]</scope>
    <source>
        <strain evidence="6">YM2019G1</strain>
    </source>
</reference>
<sequence length="741" mass="84397">MICCLLEVDLFPLALTLKDILDLCQVNRAVMSWEGELRWACRNLKGKSFRAWVLKLAWNYHIAMIWKARNQRLFPGKVITIPEVVGRTKLVIQYQNSPHPIDCTIYYAFLPWALNVANPQVLSSVSPVCRYMSLETFSRSSMPLAYIHLIWNGSDGDDENLCCRKWHAIFKFSAVSEVMNPPLLTIPSQNHQATVGKLVQDVWKVEFRVKVDQDGIVSRYEIEGCTRLVSSRSTNERREMENKATNRVHVLAIPYPSQGHINPMLQFSKRLSSKGLKATFVTTIFISQTMKPELIGSEIDFDTISDGCDEGGFSEAKSVGDYLVRLRDAGSRTLTELVVKYRNSPHPIDCIIYDAFLPWALDVAKQFGIVGAAFFTQACAVDYIYYYAHHGLLSLPVSSSAVPITIPGLPLLELRDMPSFIYVAGSYPSYFEMVLSQFSNADQADFILVNTFYKLEQEVVDSMSKVMTPSLLTIGPTIPSMYLDQRLRNDNDYDLNLFKLDSTSTHWLTSKKPRSVVYVSFGSMANLSIDQMEELSRGLKQTGFDFLWVVRLSEMAKVPDWFAEEMGDKALIANWIPQTKVLAHEAVGCFFTHCGWNSTIEALCLGVPMVAMPQWTDQTTDAKLVEDVWKVGVRVAVGEDGIVSRDEIEGCIRQVMEGEKGKAMKEMLRNGRNWRLKQCLKVEVQTRTLMYLFLQYWHNVNRVSTLKMVDQELHSFDISDHKMVIPELCSFDLCNHRFRYS</sequence>
<keyword evidence="7" id="KW-1185">Reference proteome</keyword>
<dbReference type="PROSITE" id="PS00375">
    <property type="entry name" value="UDPGT"/>
    <property type="match status" value="1"/>
</dbReference>
<dbReference type="SUPFAM" id="SSF53756">
    <property type="entry name" value="UDP-Glycosyltransferase/glycogen phosphorylase"/>
    <property type="match status" value="1"/>
</dbReference>
<comment type="caution">
    <text evidence="6">The sequence shown here is derived from an EMBL/GenBank/DDBJ whole genome shotgun (WGS) entry which is preliminary data.</text>
</comment>
<dbReference type="InterPro" id="IPR002213">
    <property type="entry name" value="UDP_glucos_trans"/>
</dbReference>
<dbReference type="PANTHER" id="PTHR11926:SF1311">
    <property type="entry name" value="UDP-GLYCOSYLTRANSFERASE 74F2"/>
    <property type="match status" value="1"/>
</dbReference>
<dbReference type="InterPro" id="IPR058980">
    <property type="entry name" value="Glyco_transf_N"/>
</dbReference>
<organism evidence="6 7">
    <name type="scientific">Hibiscus syriacus</name>
    <name type="common">Rose of Sharon</name>
    <dbReference type="NCBI Taxonomy" id="106335"/>
    <lineage>
        <taxon>Eukaryota</taxon>
        <taxon>Viridiplantae</taxon>
        <taxon>Streptophyta</taxon>
        <taxon>Embryophyta</taxon>
        <taxon>Tracheophyta</taxon>
        <taxon>Spermatophyta</taxon>
        <taxon>Magnoliopsida</taxon>
        <taxon>eudicotyledons</taxon>
        <taxon>Gunneridae</taxon>
        <taxon>Pentapetalae</taxon>
        <taxon>rosids</taxon>
        <taxon>malvids</taxon>
        <taxon>Malvales</taxon>
        <taxon>Malvaceae</taxon>
        <taxon>Malvoideae</taxon>
        <taxon>Hibiscus</taxon>
    </lineage>
</organism>
<name>A0A6A2XMJ3_HIBSY</name>
<dbReference type="Gene3D" id="3.40.50.2000">
    <property type="entry name" value="Glycogen Phosphorylase B"/>
    <property type="match status" value="2"/>
</dbReference>
<dbReference type="GO" id="GO:0080044">
    <property type="term" value="F:quercetin 7-O-glucosyltransferase activity"/>
    <property type="evidence" value="ECO:0007669"/>
    <property type="project" value="TreeGrafter"/>
</dbReference>
<dbReference type="FunFam" id="3.40.50.2000:FF:000057">
    <property type="entry name" value="Glycosyltransferase"/>
    <property type="match status" value="1"/>
</dbReference>
<evidence type="ECO:0000259" key="5">
    <source>
        <dbReference type="Pfam" id="PF26168"/>
    </source>
</evidence>
<dbReference type="GO" id="GO:0080043">
    <property type="term" value="F:quercetin 3-O-glucosyltransferase activity"/>
    <property type="evidence" value="ECO:0007669"/>
    <property type="project" value="TreeGrafter"/>
</dbReference>
<dbReference type="Pfam" id="PF00201">
    <property type="entry name" value="UDPGT"/>
    <property type="match status" value="1"/>
</dbReference>
<dbReference type="Pfam" id="PF26168">
    <property type="entry name" value="Glyco_transf_N"/>
    <property type="match status" value="1"/>
</dbReference>
<proteinExistence type="inferred from homology"/>
<evidence type="ECO:0000256" key="2">
    <source>
        <dbReference type="ARBA" id="ARBA00022676"/>
    </source>
</evidence>
<evidence type="ECO:0000256" key="1">
    <source>
        <dbReference type="ARBA" id="ARBA00009995"/>
    </source>
</evidence>
<protein>
    <submittedName>
        <fullName evidence="6">UDP-glycosyltransferase 74F2</fullName>
    </submittedName>
</protein>
<evidence type="ECO:0000256" key="3">
    <source>
        <dbReference type="ARBA" id="ARBA00022679"/>
    </source>
</evidence>
<dbReference type="InterPro" id="IPR035595">
    <property type="entry name" value="UDP_glycos_trans_CS"/>
</dbReference>
<dbReference type="AlphaFoldDB" id="A0A6A2XMJ3"/>
<accession>A0A6A2XMJ3</accession>
<feature type="signal peptide" evidence="4">
    <location>
        <begin position="1"/>
        <end position="16"/>
    </location>
</feature>
<feature type="domain" description="Glycosyltransferase N-terminal" evidence="5">
    <location>
        <begin position="247"/>
        <end position="285"/>
    </location>
</feature>
<keyword evidence="3" id="KW-0808">Transferase</keyword>
<dbReference type="Proteomes" id="UP000436088">
    <property type="component" value="Unassembled WGS sequence"/>
</dbReference>
<comment type="similarity">
    <text evidence="1">Belongs to the UDP-glycosyltransferase family.</text>
</comment>
<dbReference type="EMBL" id="VEPZ02001684">
    <property type="protein sequence ID" value="KAE8663226.1"/>
    <property type="molecule type" value="Genomic_DNA"/>
</dbReference>
<evidence type="ECO:0000256" key="4">
    <source>
        <dbReference type="SAM" id="SignalP"/>
    </source>
</evidence>